<organism evidence="2">
    <name type="scientific">Oryza glumipatula</name>
    <dbReference type="NCBI Taxonomy" id="40148"/>
    <lineage>
        <taxon>Eukaryota</taxon>
        <taxon>Viridiplantae</taxon>
        <taxon>Streptophyta</taxon>
        <taxon>Embryophyta</taxon>
        <taxon>Tracheophyta</taxon>
        <taxon>Spermatophyta</taxon>
        <taxon>Magnoliopsida</taxon>
        <taxon>Liliopsida</taxon>
        <taxon>Poales</taxon>
        <taxon>Poaceae</taxon>
        <taxon>BOP clade</taxon>
        <taxon>Oryzoideae</taxon>
        <taxon>Oryzeae</taxon>
        <taxon>Oryzinae</taxon>
        <taxon>Oryza</taxon>
    </lineage>
</organism>
<accession>A0A0E0BKB6</accession>
<dbReference type="EnsemblPlants" id="OGLUM11G16740.1">
    <property type="protein sequence ID" value="OGLUM11G16740.1"/>
    <property type="gene ID" value="OGLUM11G16740"/>
</dbReference>
<sequence>MSPPPTTPAGSSPGRTPRTGGRRSRPLGLTGGGEDDNGRKKGFSSCLVVHAVPDSKGSNFA</sequence>
<name>A0A0E0BKB6_9ORYZ</name>
<dbReference type="HOGENOM" id="CLU_2926372_0_0_1"/>
<feature type="compositionally biased region" description="Low complexity" evidence="1">
    <location>
        <begin position="8"/>
        <end position="19"/>
    </location>
</feature>
<evidence type="ECO:0000313" key="2">
    <source>
        <dbReference type="EnsemblPlants" id="OGLUM11G16740.1"/>
    </source>
</evidence>
<evidence type="ECO:0000313" key="3">
    <source>
        <dbReference type="Proteomes" id="UP000026961"/>
    </source>
</evidence>
<dbReference type="AlphaFoldDB" id="A0A0E0BKB6"/>
<reference evidence="2" key="1">
    <citation type="submission" date="2015-04" db="UniProtKB">
        <authorList>
            <consortium name="EnsemblPlants"/>
        </authorList>
    </citation>
    <scope>IDENTIFICATION</scope>
</reference>
<reference evidence="2" key="2">
    <citation type="submission" date="2018-05" db="EMBL/GenBank/DDBJ databases">
        <title>OgluRS3 (Oryza glumaepatula Reference Sequence Version 3).</title>
        <authorList>
            <person name="Zhang J."/>
            <person name="Kudrna D."/>
            <person name="Lee S."/>
            <person name="Talag J."/>
            <person name="Welchert J."/>
            <person name="Wing R.A."/>
        </authorList>
    </citation>
    <scope>NUCLEOTIDE SEQUENCE [LARGE SCALE GENOMIC DNA]</scope>
</reference>
<evidence type="ECO:0000256" key="1">
    <source>
        <dbReference type="SAM" id="MobiDB-lite"/>
    </source>
</evidence>
<feature type="region of interest" description="Disordered" evidence="1">
    <location>
        <begin position="1"/>
        <end position="41"/>
    </location>
</feature>
<proteinExistence type="predicted"/>
<dbReference type="Gramene" id="OGLUM11G16740.1">
    <property type="protein sequence ID" value="OGLUM11G16740.1"/>
    <property type="gene ID" value="OGLUM11G16740"/>
</dbReference>
<dbReference type="Proteomes" id="UP000026961">
    <property type="component" value="Chromosome 11"/>
</dbReference>
<keyword evidence="3" id="KW-1185">Reference proteome</keyword>
<protein>
    <submittedName>
        <fullName evidence="2">Uncharacterized protein</fullName>
    </submittedName>
</protein>